<evidence type="ECO:0000313" key="4">
    <source>
        <dbReference type="Proteomes" id="UP001634747"/>
    </source>
</evidence>
<dbReference type="RefSeq" id="WP_409446130.1">
    <property type="nucleotide sequence ID" value="NZ_JBJYXY010000001.1"/>
</dbReference>
<comment type="caution">
    <text evidence="3">The sequence shown here is derived from an EMBL/GenBank/DDBJ whole genome shotgun (WGS) entry which is preliminary data.</text>
</comment>
<evidence type="ECO:0000256" key="1">
    <source>
        <dbReference type="HAMAP-Rule" id="MF_01584"/>
    </source>
</evidence>
<dbReference type="InterPro" id="IPR007432">
    <property type="entry name" value="DUF480"/>
</dbReference>
<organism evidence="3 4">
    <name type="scientific">Terriglobus aquaticus</name>
    <dbReference type="NCBI Taxonomy" id="940139"/>
    <lineage>
        <taxon>Bacteria</taxon>
        <taxon>Pseudomonadati</taxon>
        <taxon>Acidobacteriota</taxon>
        <taxon>Terriglobia</taxon>
        <taxon>Terriglobales</taxon>
        <taxon>Acidobacteriaceae</taxon>
        <taxon>Terriglobus</taxon>
    </lineage>
</organism>
<dbReference type="InterPro" id="IPR036390">
    <property type="entry name" value="WH_DNA-bd_sf"/>
</dbReference>
<feature type="region of interest" description="Disordered" evidence="2">
    <location>
        <begin position="188"/>
        <end position="211"/>
    </location>
</feature>
<name>A0ABW9KMY3_9BACT</name>
<dbReference type="Gene3D" id="1.10.10.10">
    <property type="entry name" value="Winged helix-like DNA-binding domain superfamily/Winged helix DNA-binding domain"/>
    <property type="match status" value="2"/>
</dbReference>
<reference evidence="3 4" key="1">
    <citation type="submission" date="2024-12" db="EMBL/GenBank/DDBJ databases">
        <authorList>
            <person name="Lee Y."/>
        </authorList>
    </citation>
    <scope>NUCLEOTIDE SEQUENCE [LARGE SCALE GENOMIC DNA]</scope>
    <source>
        <strain evidence="3 4">03SUJ4</strain>
    </source>
</reference>
<protein>
    <submittedName>
        <fullName evidence="3">YceH family protein</fullName>
    </submittedName>
</protein>
<dbReference type="SUPFAM" id="SSF46785">
    <property type="entry name" value="Winged helix' DNA-binding domain"/>
    <property type="match status" value="2"/>
</dbReference>
<accession>A0ABW9KMY3</accession>
<dbReference type="Proteomes" id="UP001634747">
    <property type="component" value="Unassembled WGS sequence"/>
</dbReference>
<comment type="similarity">
    <text evidence="1">Belongs to the UPF0502 family.</text>
</comment>
<dbReference type="EMBL" id="JBJYXY010000001">
    <property type="protein sequence ID" value="MFN2977150.1"/>
    <property type="molecule type" value="Genomic_DNA"/>
</dbReference>
<dbReference type="Pfam" id="PF04337">
    <property type="entry name" value="DUF480"/>
    <property type="match status" value="1"/>
</dbReference>
<dbReference type="InterPro" id="IPR036388">
    <property type="entry name" value="WH-like_DNA-bd_sf"/>
</dbReference>
<keyword evidence="4" id="KW-1185">Reference proteome</keyword>
<dbReference type="HAMAP" id="MF_01584">
    <property type="entry name" value="UPF0502"/>
    <property type="match status" value="1"/>
</dbReference>
<evidence type="ECO:0000313" key="3">
    <source>
        <dbReference type="EMBL" id="MFN2977150.1"/>
    </source>
</evidence>
<feature type="compositionally biased region" description="Low complexity" evidence="2">
    <location>
        <begin position="188"/>
        <end position="208"/>
    </location>
</feature>
<gene>
    <name evidence="3" type="ORF">ACK2TP_15365</name>
</gene>
<dbReference type="PANTHER" id="PTHR38768:SF1">
    <property type="entry name" value="UPF0502 PROTEIN YCEH"/>
    <property type="match status" value="1"/>
</dbReference>
<dbReference type="PANTHER" id="PTHR38768">
    <property type="entry name" value="UPF0502 PROTEIN YCEH"/>
    <property type="match status" value="1"/>
</dbReference>
<proteinExistence type="inferred from homology"/>
<evidence type="ECO:0000256" key="2">
    <source>
        <dbReference type="SAM" id="MobiDB-lite"/>
    </source>
</evidence>
<feature type="region of interest" description="Disordered" evidence="2">
    <location>
        <begin position="150"/>
        <end position="176"/>
    </location>
</feature>
<sequence length="241" mass="26524">MPSVPCKPAIKVGPYALGMLQISAVEARVLGALMEKEITTPEYYPLWLNALVAACNQKSSRDPVMQLSEREVETALRSLEGMELVRADHGSRVERYENRARTVLHLRRDETALLCLLLLRGPQTPGELRGRAERLFEFEDVAQVNAALQRMSSAGEESTQRTEPLVRMLPRQPGSRESRFVHLLTESDAPNPAASNASSAETPAASSSGTDRLCALEEVVALLTERVRHLEDALGVAQPNE</sequence>